<comment type="caution">
    <text evidence="12">The sequence shown here is derived from an EMBL/GenBank/DDBJ whole genome shotgun (WGS) entry which is preliminary data.</text>
</comment>
<evidence type="ECO:0000256" key="4">
    <source>
        <dbReference type="ARBA" id="ARBA00022729"/>
    </source>
</evidence>
<dbReference type="Proteomes" id="UP001306592">
    <property type="component" value="Unassembled WGS sequence"/>
</dbReference>
<keyword evidence="7" id="KW-0393">Immunoglobulin domain</keyword>
<evidence type="ECO:0000256" key="6">
    <source>
        <dbReference type="ARBA" id="ARBA00023186"/>
    </source>
</evidence>
<keyword evidence="13" id="KW-1185">Reference proteome</keyword>
<keyword evidence="4 9" id="KW-0732">Signal</keyword>
<dbReference type="Pfam" id="PF02753">
    <property type="entry name" value="PapD_C"/>
    <property type="match status" value="1"/>
</dbReference>
<keyword evidence="3" id="KW-1029">Fimbrium biogenesis</keyword>
<evidence type="ECO:0000256" key="3">
    <source>
        <dbReference type="ARBA" id="ARBA00022558"/>
    </source>
</evidence>
<keyword evidence="6 8" id="KW-0143">Chaperone</keyword>
<organism evidence="12 13">
    <name type="scientific">Erwinia aphidicola</name>
    <dbReference type="NCBI Taxonomy" id="68334"/>
    <lineage>
        <taxon>Bacteria</taxon>
        <taxon>Pseudomonadati</taxon>
        <taxon>Pseudomonadota</taxon>
        <taxon>Gammaproteobacteria</taxon>
        <taxon>Enterobacterales</taxon>
        <taxon>Erwiniaceae</taxon>
        <taxon>Erwinia</taxon>
    </lineage>
</organism>
<proteinExistence type="inferred from homology"/>
<dbReference type="InterPro" id="IPR050643">
    <property type="entry name" value="Periplasmic_pilus_chap"/>
</dbReference>
<protein>
    <submittedName>
        <fullName evidence="12">Fimbria/pilus periplasmic chaperone</fullName>
    </submittedName>
</protein>
<dbReference type="InterPro" id="IPR036316">
    <property type="entry name" value="Pili_assmbl_chap_C_dom_sf"/>
</dbReference>
<comment type="subcellular location">
    <subcellularLocation>
        <location evidence="1 8">Periplasm</location>
    </subcellularLocation>
</comment>
<dbReference type="InterPro" id="IPR001829">
    <property type="entry name" value="Pili_assmbl_chaperone_bac"/>
</dbReference>
<evidence type="ECO:0000256" key="2">
    <source>
        <dbReference type="ARBA" id="ARBA00007399"/>
    </source>
</evidence>
<evidence type="ECO:0000313" key="13">
    <source>
        <dbReference type="Proteomes" id="UP001306592"/>
    </source>
</evidence>
<evidence type="ECO:0000256" key="8">
    <source>
        <dbReference type="RuleBase" id="RU003918"/>
    </source>
</evidence>
<dbReference type="Pfam" id="PF00345">
    <property type="entry name" value="PapD_N"/>
    <property type="match status" value="1"/>
</dbReference>
<dbReference type="PROSITE" id="PS00635">
    <property type="entry name" value="PILI_CHAPERONE"/>
    <property type="match status" value="1"/>
</dbReference>
<dbReference type="InterPro" id="IPR016148">
    <property type="entry name" value="Pili_assmbl_chaperone_C"/>
</dbReference>
<evidence type="ECO:0000259" key="10">
    <source>
        <dbReference type="Pfam" id="PF00345"/>
    </source>
</evidence>
<keyword evidence="5" id="KW-0574">Periplasm</keyword>
<evidence type="ECO:0000256" key="1">
    <source>
        <dbReference type="ARBA" id="ARBA00004418"/>
    </source>
</evidence>
<evidence type="ECO:0000256" key="9">
    <source>
        <dbReference type="SAM" id="SignalP"/>
    </source>
</evidence>
<name>A0ABU8DEY0_ERWAP</name>
<evidence type="ECO:0000256" key="5">
    <source>
        <dbReference type="ARBA" id="ARBA00022764"/>
    </source>
</evidence>
<comment type="similarity">
    <text evidence="2 8">Belongs to the periplasmic pilus chaperone family.</text>
</comment>
<feature type="domain" description="Pili assembly chaperone C-terminal" evidence="11">
    <location>
        <begin position="168"/>
        <end position="224"/>
    </location>
</feature>
<feature type="chain" id="PRO_5046787734" evidence="9">
    <location>
        <begin position="24"/>
        <end position="231"/>
    </location>
</feature>
<dbReference type="Gene3D" id="2.60.40.10">
    <property type="entry name" value="Immunoglobulins"/>
    <property type="match status" value="2"/>
</dbReference>
<dbReference type="RefSeq" id="WP_336202725.1">
    <property type="nucleotide sequence ID" value="NZ_JBANEI010000003.1"/>
</dbReference>
<reference evidence="12 13" key="1">
    <citation type="submission" date="2024-02" db="EMBL/GenBank/DDBJ databases">
        <title>First report Erwinia aphidicola in onion in Chile.</title>
        <authorList>
            <person name="Valenzuela M."/>
            <person name="Pena M."/>
            <person name="Dutta B."/>
        </authorList>
    </citation>
    <scope>NUCLEOTIDE SEQUENCE [LARGE SCALE GENOMIC DNA]</scope>
    <source>
        <strain evidence="12 13">QCJ3A</strain>
    </source>
</reference>
<feature type="domain" description="Pili assembly chaperone N-terminal" evidence="10">
    <location>
        <begin position="24"/>
        <end position="146"/>
    </location>
</feature>
<evidence type="ECO:0000256" key="7">
    <source>
        <dbReference type="ARBA" id="ARBA00023319"/>
    </source>
</evidence>
<dbReference type="InterPro" id="IPR013783">
    <property type="entry name" value="Ig-like_fold"/>
</dbReference>
<dbReference type="InterPro" id="IPR018046">
    <property type="entry name" value="Pili_assmbl_chaperone_CS"/>
</dbReference>
<sequence>MSRLFRYLIISICSCLISLPSFASVVIGGTRVIYPAGQKEVTVKLDNVGKSPVLIQSWIDNGDAEAKPDNISVPFILTPPINRIEAKKGQTLRLSYSGTPLPANKESVFYLNVLEIPAKDKALQAENLLQMAFRSRIKLFFRPAGLTGNANDAVKALSWTAGSNGVSVTNPTPYHVSLVEVVLGAKKVEGQMVAPGGSQSFVLPGARAGSELKFSSVNDYGAIVNGSAIVK</sequence>
<dbReference type="PANTHER" id="PTHR30251">
    <property type="entry name" value="PILUS ASSEMBLY CHAPERONE"/>
    <property type="match status" value="1"/>
</dbReference>
<accession>A0ABU8DEY0</accession>
<dbReference type="PRINTS" id="PR00969">
    <property type="entry name" value="CHAPERONPILI"/>
</dbReference>
<evidence type="ECO:0000313" key="12">
    <source>
        <dbReference type="EMBL" id="MEI2681428.1"/>
    </source>
</evidence>
<dbReference type="EMBL" id="JBANEI010000003">
    <property type="protein sequence ID" value="MEI2681428.1"/>
    <property type="molecule type" value="Genomic_DNA"/>
</dbReference>
<gene>
    <name evidence="12" type="ORF">V8N49_07080</name>
</gene>
<dbReference type="InterPro" id="IPR016147">
    <property type="entry name" value="Pili_assmbl_chaperone_N"/>
</dbReference>
<dbReference type="SUPFAM" id="SSF49584">
    <property type="entry name" value="Periplasmic chaperone C-domain"/>
    <property type="match status" value="1"/>
</dbReference>
<dbReference type="SUPFAM" id="SSF49354">
    <property type="entry name" value="PapD-like"/>
    <property type="match status" value="1"/>
</dbReference>
<dbReference type="InterPro" id="IPR008962">
    <property type="entry name" value="PapD-like_sf"/>
</dbReference>
<feature type="signal peptide" evidence="9">
    <location>
        <begin position="1"/>
        <end position="23"/>
    </location>
</feature>
<dbReference type="PANTHER" id="PTHR30251:SF2">
    <property type="entry name" value="FIMBRIAL CHAPERONE YADV-RELATED"/>
    <property type="match status" value="1"/>
</dbReference>
<evidence type="ECO:0000259" key="11">
    <source>
        <dbReference type="Pfam" id="PF02753"/>
    </source>
</evidence>